<evidence type="ECO:0000313" key="1">
    <source>
        <dbReference type="EMBL" id="KAA6397228.1"/>
    </source>
</evidence>
<evidence type="ECO:0000313" key="2">
    <source>
        <dbReference type="Proteomes" id="UP000324800"/>
    </source>
</evidence>
<organism evidence="1 2">
    <name type="scientific">Streblomastix strix</name>
    <dbReference type="NCBI Taxonomy" id="222440"/>
    <lineage>
        <taxon>Eukaryota</taxon>
        <taxon>Metamonada</taxon>
        <taxon>Preaxostyla</taxon>
        <taxon>Oxymonadida</taxon>
        <taxon>Streblomastigidae</taxon>
        <taxon>Streblomastix</taxon>
    </lineage>
</organism>
<protein>
    <submittedName>
        <fullName evidence="1">Uncharacterized protein</fullName>
    </submittedName>
</protein>
<dbReference type="OrthoDB" id="6375801at2759"/>
<dbReference type="EMBL" id="SNRW01001228">
    <property type="protein sequence ID" value="KAA6397228.1"/>
    <property type="molecule type" value="Genomic_DNA"/>
</dbReference>
<sequence length="472" mass="53957">MEDEDSEIEDEDPLPDDQILDDLESSNQLRFNGLIALHRACTEVPSEFKTILRAVALTLQTQNEIKENKLYKMNKDERRAAKIRLAKGDFSSARKNVPPSVRSALRVSHWMLWHSFGKLQLQLIILRAELRLRNTNSCIYRYCYGPKLAIFNAFCELFPFVDLSRASNYRKMIDLEQPTNGTDICSFCHTVKLIIAAMKRANLSFSQLSPHKQAYIRLWRKHKIRSNYQCQAMHSDVFNVGLGEVVLIADFKENLHIVLNRDSEFVAHSCDGYDIHIKKVYTVLSLCLSHTAGFVLKCLKLIFDQDEFHSIEKAKWWSDNGPHFKNHDLVNALFDKQTPFINSIKFNVNFFASQHGKSECDSAFGFFNRFLKTSIPESGVQITCSKLPAKAKKLVVSNFSQSLSFTSSDGLLVFAPVSKPEEDQKVTSPFKSKLGEVSSKVKRSTAPVIIIDVFDELVKKQLEQLQKQLTDF</sequence>
<comment type="caution">
    <text evidence="1">The sequence shown here is derived from an EMBL/GenBank/DDBJ whole genome shotgun (WGS) entry which is preliminary data.</text>
</comment>
<proteinExistence type="predicted"/>
<accession>A0A5J4WQN7</accession>
<name>A0A5J4WQN7_9EUKA</name>
<dbReference type="AlphaFoldDB" id="A0A5J4WQN7"/>
<dbReference type="Proteomes" id="UP000324800">
    <property type="component" value="Unassembled WGS sequence"/>
</dbReference>
<gene>
    <name evidence="1" type="ORF">EZS28_007245</name>
</gene>
<reference evidence="1 2" key="1">
    <citation type="submission" date="2019-03" db="EMBL/GenBank/DDBJ databases">
        <title>Single cell metagenomics reveals metabolic interactions within the superorganism composed of flagellate Streblomastix strix and complex community of Bacteroidetes bacteria on its surface.</title>
        <authorList>
            <person name="Treitli S.C."/>
            <person name="Kolisko M."/>
            <person name="Husnik F."/>
            <person name="Keeling P."/>
            <person name="Hampl V."/>
        </authorList>
    </citation>
    <scope>NUCLEOTIDE SEQUENCE [LARGE SCALE GENOMIC DNA]</scope>
    <source>
        <strain evidence="1">ST1C</strain>
    </source>
</reference>